<dbReference type="GO" id="GO:0003677">
    <property type="term" value="F:DNA binding"/>
    <property type="evidence" value="ECO:0007669"/>
    <property type="project" value="UniProtKB-KW"/>
</dbReference>
<dbReference type="Proteomes" id="UP000663879">
    <property type="component" value="Unassembled WGS sequence"/>
</dbReference>
<dbReference type="OrthoDB" id="2162928at2759"/>
<name>A0A814NLM6_9BILA</name>
<dbReference type="InterPro" id="IPR009057">
    <property type="entry name" value="Homeodomain-like_sf"/>
</dbReference>
<feature type="region of interest" description="Disordered" evidence="2">
    <location>
        <begin position="507"/>
        <end position="582"/>
    </location>
</feature>
<protein>
    <recommendedName>
        <fullName evidence="3">HTH CENPB-type domain-containing protein</fullName>
    </recommendedName>
</protein>
<feature type="compositionally biased region" description="Basic and acidic residues" evidence="2">
    <location>
        <begin position="515"/>
        <end position="526"/>
    </location>
</feature>
<comment type="caution">
    <text evidence="4">The sequence shown here is derived from an EMBL/GenBank/DDBJ whole genome shotgun (WGS) entry which is preliminary data.</text>
</comment>
<gene>
    <name evidence="4" type="ORF">OXX778_LOCUS20794</name>
</gene>
<feature type="compositionally biased region" description="Acidic residues" evidence="2">
    <location>
        <begin position="539"/>
        <end position="548"/>
    </location>
</feature>
<dbReference type="InterPro" id="IPR006600">
    <property type="entry name" value="HTH_CenpB_DNA-bd_dom"/>
</dbReference>
<keyword evidence="1" id="KW-0238">DNA-binding</keyword>
<dbReference type="EMBL" id="CAJNOC010007186">
    <property type="protein sequence ID" value="CAF1093596.1"/>
    <property type="molecule type" value="Genomic_DNA"/>
</dbReference>
<evidence type="ECO:0000256" key="1">
    <source>
        <dbReference type="ARBA" id="ARBA00023125"/>
    </source>
</evidence>
<dbReference type="InterPro" id="IPR004875">
    <property type="entry name" value="DDE_SF_endonuclease_dom"/>
</dbReference>
<proteinExistence type="predicted"/>
<dbReference type="AlphaFoldDB" id="A0A814NLM6"/>
<dbReference type="InterPro" id="IPR050863">
    <property type="entry name" value="CenT-Element_Derived"/>
</dbReference>
<feature type="domain" description="HTH CENPB-type" evidence="3">
    <location>
        <begin position="20"/>
        <end position="102"/>
    </location>
</feature>
<feature type="compositionally biased region" description="Acidic residues" evidence="2">
    <location>
        <begin position="429"/>
        <end position="445"/>
    </location>
</feature>
<reference evidence="4" key="1">
    <citation type="submission" date="2021-02" db="EMBL/GenBank/DDBJ databases">
        <authorList>
            <person name="Nowell W R."/>
        </authorList>
    </citation>
    <scope>NUCLEOTIDE SEQUENCE</scope>
    <source>
        <strain evidence="4">Ploen Becks lab</strain>
    </source>
</reference>
<dbReference type="SMART" id="SM00674">
    <property type="entry name" value="CENPB"/>
    <property type="match status" value="1"/>
</dbReference>
<evidence type="ECO:0000259" key="3">
    <source>
        <dbReference type="PROSITE" id="PS51253"/>
    </source>
</evidence>
<dbReference type="Pfam" id="PF03184">
    <property type="entry name" value="DDE_1"/>
    <property type="match status" value="1"/>
</dbReference>
<dbReference type="PROSITE" id="PS51253">
    <property type="entry name" value="HTH_CENPB"/>
    <property type="match status" value="1"/>
</dbReference>
<feature type="compositionally biased region" description="Low complexity" evidence="2">
    <location>
        <begin position="463"/>
        <end position="472"/>
    </location>
</feature>
<dbReference type="Pfam" id="PF03221">
    <property type="entry name" value="HTH_Tnp_Tc5"/>
    <property type="match status" value="1"/>
</dbReference>
<dbReference type="GO" id="GO:0005634">
    <property type="term" value="C:nucleus"/>
    <property type="evidence" value="ECO:0007669"/>
    <property type="project" value="TreeGrafter"/>
</dbReference>
<dbReference type="PANTHER" id="PTHR19303:SF73">
    <property type="entry name" value="PROTEIN PDC2"/>
    <property type="match status" value="1"/>
</dbReference>
<feature type="region of interest" description="Disordered" evidence="2">
    <location>
        <begin position="406"/>
        <end position="450"/>
    </location>
</feature>
<sequence>MDKKKDEILNAVRKRDCFKVKSDKDKSICPPMEALLYKWIADERQKGVCLSSAVIMKEAHRTYNEIHHENSLAICNLPKVDFKASRGWFYNFCKRRALVLRRVSTSGRDLPNNVLEQIENFFEKISEVIETHQYSKSQILNMDETAIYLDAPSNYTYSPIGVKRVKATTSGSEKTRLSAAFTGAADGTKLPIFVIVPRKTPLKEFQPISLTALHYSSSCSFDETTIILYIDRVVIPYKLSNGFTSLLLIIDSARCHTTSKVIEHCKKNDINLIIIPPRLTNLIQPADVAWFSTLKKAFRSLWSNWYIYEDKTYTAQQNMRSPGYVSAINWLNQIWNDFDDFSIKESFELCGISRHGTKADGRLDINCSKLHSVLKIMIEQSTIINDFIDMDIELEEASHLMDENDKSLIKDNNDDDDESNDQVVHQTNDENDANYDEVDDEEDTSQEPMTSHEIQLVNMLESLESDSQSDSMPTPNNLILSPNISTSNQSSNLVLTLNSALNVSNSQVSGASESLPRETELTENVERISPNLTKRRLDFEEDKENSEEPIEKKRRGRKKGSKNKKTIERENREKEQSLKDNRIKELRNALNELENLNKYK</sequence>
<dbReference type="Gene3D" id="1.10.10.60">
    <property type="entry name" value="Homeodomain-like"/>
    <property type="match status" value="1"/>
</dbReference>
<keyword evidence="5" id="KW-1185">Reference proteome</keyword>
<feature type="compositionally biased region" description="Polar residues" evidence="2">
    <location>
        <begin position="473"/>
        <end position="483"/>
    </location>
</feature>
<evidence type="ECO:0000313" key="5">
    <source>
        <dbReference type="Proteomes" id="UP000663879"/>
    </source>
</evidence>
<evidence type="ECO:0000313" key="4">
    <source>
        <dbReference type="EMBL" id="CAF1093596.1"/>
    </source>
</evidence>
<feature type="region of interest" description="Disordered" evidence="2">
    <location>
        <begin position="463"/>
        <end position="483"/>
    </location>
</feature>
<dbReference type="SUPFAM" id="SSF46689">
    <property type="entry name" value="Homeodomain-like"/>
    <property type="match status" value="1"/>
</dbReference>
<feature type="compositionally biased region" description="Basic residues" evidence="2">
    <location>
        <begin position="552"/>
        <end position="564"/>
    </location>
</feature>
<dbReference type="PANTHER" id="PTHR19303">
    <property type="entry name" value="TRANSPOSON"/>
    <property type="match status" value="1"/>
</dbReference>
<feature type="compositionally biased region" description="Basic and acidic residues" evidence="2">
    <location>
        <begin position="565"/>
        <end position="582"/>
    </location>
</feature>
<accession>A0A814NLM6</accession>
<organism evidence="4 5">
    <name type="scientific">Brachionus calyciflorus</name>
    <dbReference type="NCBI Taxonomy" id="104777"/>
    <lineage>
        <taxon>Eukaryota</taxon>
        <taxon>Metazoa</taxon>
        <taxon>Spiralia</taxon>
        <taxon>Gnathifera</taxon>
        <taxon>Rotifera</taxon>
        <taxon>Eurotatoria</taxon>
        <taxon>Monogononta</taxon>
        <taxon>Pseudotrocha</taxon>
        <taxon>Ploima</taxon>
        <taxon>Brachionidae</taxon>
        <taxon>Brachionus</taxon>
    </lineage>
</organism>
<evidence type="ECO:0000256" key="2">
    <source>
        <dbReference type="SAM" id="MobiDB-lite"/>
    </source>
</evidence>